<evidence type="ECO:0000256" key="4">
    <source>
        <dbReference type="ARBA" id="ARBA00022526"/>
    </source>
</evidence>
<comment type="subcellular location">
    <subcellularLocation>
        <location evidence="10">Cytoplasm</location>
    </subcellularLocation>
</comment>
<keyword evidence="12" id="KW-0670">Pyruvate</keyword>
<dbReference type="PANTHER" id="PTHR30352">
    <property type="entry name" value="PYRUVATE FORMATE-LYASE-ACTIVATING ENZYME"/>
    <property type="match status" value="1"/>
</dbReference>
<feature type="domain" description="Radical SAM core" evidence="11">
    <location>
        <begin position="44"/>
        <end position="267"/>
    </location>
</feature>
<dbReference type="SFLD" id="SFLDS00029">
    <property type="entry name" value="Radical_SAM"/>
    <property type="match status" value="1"/>
</dbReference>
<dbReference type="GO" id="GO:0005737">
    <property type="term" value="C:cytoplasm"/>
    <property type="evidence" value="ECO:0007669"/>
    <property type="project" value="UniProtKB-SubCell"/>
</dbReference>
<evidence type="ECO:0000256" key="2">
    <source>
        <dbReference type="ARBA" id="ARBA00009777"/>
    </source>
</evidence>
<keyword evidence="12" id="KW-0456">Lyase</keyword>
<evidence type="ECO:0000256" key="6">
    <source>
        <dbReference type="ARBA" id="ARBA00022723"/>
    </source>
</evidence>
<accession>A0A327JSJ8</accession>
<comment type="catalytic activity">
    <reaction evidence="10">
        <text>glycyl-[formate C-acetyltransferase] + reduced [flavodoxin] + S-adenosyl-L-methionine = glycin-2-yl radical-[formate C-acetyltransferase] + semiquinone [flavodoxin] + 5'-deoxyadenosine + L-methionine + H(+)</text>
        <dbReference type="Rhea" id="RHEA:19225"/>
        <dbReference type="Rhea" id="RHEA-COMP:10622"/>
        <dbReference type="Rhea" id="RHEA-COMP:12190"/>
        <dbReference type="Rhea" id="RHEA-COMP:12191"/>
        <dbReference type="Rhea" id="RHEA-COMP:14480"/>
        <dbReference type="ChEBI" id="CHEBI:15378"/>
        <dbReference type="ChEBI" id="CHEBI:17319"/>
        <dbReference type="ChEBI" id="CHEBI:29947"/>
        <dbReference type="ChEBI" id="CHEBI:32722"/>
        <dbReference type="ChEBI" id="CHEBI:57618"/>
        <dbReference type="ChEBI" id="CHEBI:57844"/>
        <dbReference type="ChEBI" id="CHEBI:59789"/>
        <dbReference type="ChEBI" id="CHEBI:140311"/>
        <dbReference type="EC" id="1.97.1.4"/>
    </reaction>
</comment>
<keyword evidence="3 10" id="KW-0004">4Fe-4S</keyword>
<comment type="caution">
    <text evidence="12">The sequence shown here is derived from an EMBL/GenBank/DDBJ whole genome shotgun (WGS) entry which is preliminary data.</text>
</comment>
<evidence type="ECO:0000256" key="7">
    <source>
        <dbReference type="ARBA" id="ARBA00023002"/>
    </source>
</evidence>
<evidence type="ECO:0000259" key="11">
    <source>
        <dbReference type="PROSITE" id="PS51918"/>
    </source>
</evidence>
<keyword evidence="13" id="KW-1185">Reference proteome</keyword>
<dbReference type="InterPro" id="IPR013785">
    <property type="entry name" value="Aldolase_TIM"/>
</dbReference>
<dbReference type="PANTHER" id="PTHR30352:SF5">
    <property type="entry name" value="PYRUVATE FORMATE-LYASE 1-ACTIVATING ENZYME"/>
    <property type="match status" value="1"/>
</dbReference>
<evidence type="ECO:0000313" key="13">
    <source>
        <dbReference type="Proteomes" id="UP000248863"/>
    </source>
</evidence>
<dbReference type="GO" id="GO:0016829">
    <property type="term" value="F:lyase activity"/>
    <property type="evidence" value="ECO:0007669"/>
    <property type="project" value="UniProtKB-KW"/>
</dbReference>
<organism evidence="12 13">
    <name type="scientific">Rhodoplanes elegans</name>
    <dbReference type="NCBI Taxonomy" id="29408"/>
    <lineage>
        <taxon>Bacteria</taxon>
        <taxon>Pseudomonadati</taxon>
        <taxon>Pseudomonadota</taxon>
        <taxon>Alphaproteobacteria</taxon>
        <taxon>Hyphomicrobiales</taxon>
        <taxon>Nitrobacteraceae</taxon>
        <taxon>Rhodoplanes</taxon>
    </lineage>
</organism>
<evidence type="ECO:0000256" key="9">
    <source>
        <dbReference type="ARBA" id="ARBA00023014"/>
    </source>
</evidence>
<dbReference type="Pfam" id="PF04055">
    <property type="entry name" value="Radical_SAM"/>
    <property type="match status" value="1"/>
</dbReference>
<sequence length="272" mass="29496">MTPEPSLIHTPAGRPGCVIVPPAGTDSDTAPVGFLHSVETGAAGDGPGMRFVYFVAGCPLRCVYCHNPDTWTTKGGRRVDLDEAIAEIAPYRGFLRLAGGVTVSGGEPMSQPGFVGALLRRLHDDLRLHTALDTTGFLGRKVDDDWFDPVDLVMLDIKHSDPAVYKQITGRELGPTLDFARRMVRLGKPLWIRYVLVPGLTDGEADIARLADFLVELGPLVQQVDVLPYHRLGEHKWAALGRAYPLGDTPVPTAEQIAAAIAIFRSRGLTVR</sequence>
<name>A0A327JSJ8_9BRAD</name>
<reference evidence="12 13" key="1">
    <citation type="submission" date="2017-07" db="EMBL/GenBank/DDBJ databases">
        <title>Draft Genome Sequences of Select Purple Nonsulfur Bacteria.</title>
        <authorList>
            <person name="Lasarre B."/>
            <person name="Mckinlay J.B."/>
        </authorList>
    </citation>
    <scope>NUCLEOTIDE SEQUENCE [LARGE SCALE GENOMIC DNA]</scope>
    <source>
        <strain evidence="12 13">DSM 11907</strain>
    </source>
</reference>
<evidence type="ECO:0000256" key="10">
    <source>
        <dbReference type="RuleBase" id="RU362053"/>
    </source>
</evidence>
<dbReference type="OrthoDB" id="9792276at2"/>
<dbReference type="NCBIfam" id="TIGR02493">
    <property type="entry name" value="PFLA"/>
    <property type="match status" value="1"/>
</dbReference>
<dbReference type="PROSITE" id="PS51918">
    <property type="entry name" value="RADICAL_SAM"/>
    <property type="match status" value="1"/>
</dbReference>
<evidence type="ECO:0000313" key="12">
    <source>
        <dbReference type="EMBL" id="RAI27862.1"/>
    </source>
</evidence>
<keyword evidence="10" id="KW-0963">Cytoplasm</keyword>
<comment type="function">
    <text evidence="10">Activation of pyruvate formate-lyase under anaerobic conditions by generation of an organic free radical, using S-adenosylmethionine and reduced flavodoxin as cosubstrates to produce 5'-deoxy-adenosine.</text>
</comment>
<dbReference type="InterPro" id="IPR012838">
    <property type="entry name" value="PFL1_activating"/>
</dbReference>
<dbReference type="EC" id="1.97.1.4" evidence="10"/>
<evidence type="ECO:0000256" key="3">
    <source>
        <dbReference type="ARBA" id="ARBA00022485"/>
    </source>
</evidence>
<protein>
    <recommendedName>
        <fullName evidence="10">Pyruvate formate-lyase-activating enzyme</fullName>
        <ecNumber evidence="10">1.97.1.4</ecNumber>
    </recommendedName>
</protein>
<dbReference type="AlphaFoldDB" id="A0A327JSJ8"/>
<dbReference type="Proteomes" id="UP000248863">
    <property type="component" value="Unassembled WGS sequence"/>
</dbReference>
<evidence type="ECO:0000256" key="1">
    <source>
        <dbReference type="ARBA" id="ARBA00002918"/>
    </source>
</evidence>
<dbReference type="SUPFAM" id="SSF102114">
    <property type="entry name" value="Radical SAM enzymes"/>
    <property type="match status" value="1"/>
</dbReference>
<dbReference type="Gene3D" id="3.20.20.70">
    <property type="entry name" value="Aldolase class I"/>
    <property type="match status" value="1"/>
</dbReference>
<proteinExistence type="inferred from homology"/>
<dbReference type="InterPro" id="IPR001989">
    <property type="entry name" value="Radical_activat_CS"/>
</dbReference>
<keyword evidence="8 10" id="KW-0408">Iron</keyword>
<keyword evidence="4" id="KW-0313">Glucose metabolism</keyword>
<dbReference type="InterPro" id="IPR058240">
    <property type="entry name" value="rSAM_sf"/>
</dbReference>
<comment type="cofactor">
    <cofactor evidence="10">
        <name>[4Fe-4S] cluster</name>
        <dbReference type="ChEBI" id="CHEBI:49883"/>
    </cofactor>
    <text evidence="10">Binds 1 [4Fe-4S] cluster. The cluster is coordinated with 3 cysteines and an exchangeable S-adenosyl-L-methionine.</text>
</comment>
<keyword evidence="5 10" id="KW-0949">S-adenosyl-L-methionine</keyword>
<dbReference type="GO" id="GO:0046872">
    <property type="term" value="F:metal ion binding"/>
    <property type="evidence" value="ECO:0007669"/>
    <property type="project" value="UniProtKB-UniRule"/>
</dbReference>
<dbReference type="GO" id="GO:0051539">
    <property type="term" value="F:4 iron, 4 sulfur cluster binding"/>
    <property type="evidence" value="ECO:0007669"/>
    <property type="project" value="UniProtKB-UniRule"/>
</dbReference>
<keyword evidence="6 10" id="KW-0479">Metal-binding</keyword>
<evidence type="ECO:0000256" key="5">
    <source>
        <dbReference type="ARBA" id="ARBA00022691"/>
    </source>
</evidence>
<dbReference type="GO" id="GO:0006006">
    <property type="term" value="P:glucose metabolic process"/>
    <property type="evidence" value="ECO:0007669"/>
    <property type="project" value="UniProtKB-KW"/>
</dbReference>
<keyword evidence="4" id="KW-0119">Carbohydrate metabolism</keyword>
<dbReference type="RefSeq" id="WP_111360662.1">
    <property type="nucleotide sequence ID" value="NZ_NHSK01000169.1"/>
</dbReference>
<keyword evidence="9 10" id="KW-0411">Iron-sulfur</keyword>
<dbReference type="EMBL" id="NPEU01000805">
    <property type="protein sequence ID" value="RAI27862.1"/>
    <property type="molecule type" value="Genomic_DNA"/>
</dbReference>
<dbReference type="InterPro" id="IPR007197">
    <property type="entry name" value="rSAM"/>
</dbReference>
<comment type="similarity">
    <text evidence="2 10">Belongs to the organic radical-activating enzymes family.</text>
</comment>
<dbReference type="SFLD" id="SFLDG01066">
    <property type="entry name" value="organic_radical-activating_enz"/>
    <property type="match status" value="1"/>
</dbReference>
<keyword evidence="7 10" id="KW-0560">Oxidoreductase</keyword>
<dbReference type="PROSITE" id="PS01087">
    <property type="entry name" value="RADICAL_ACTIVATING"/>
    <property type="match status" value="1"/>
</dbReference>
<dbReference type="InterPro" id="IPR034457">
    <property type="entry name" value="Organic_radical-activating"/>
</dbReference>
<gene>
    <name evidence="12" type="primary">pflA</name>
    <name evidence="12" type="ORF">CH338_29815</name>
</gene>
<comment type="function">
    <text evidence="1">Activation of pyruvate formate-lyase 1 under anaerobic conditions by generation of an organic free radical, using S-adenosylmethionine and reduced flavodoxin as cosubstrates to produce 5'-deoxy-adenosine.</text>
</comment>
<dbReference type="CDD" id="cd01335">
    <property type="entry name" value="Radical_SAM"/>
    <property type="match status" value="1"/>
</dbReference>
<evidence type="ECO:0000256" key="8">
    <source>
        <dbReference type="ARBA" id="ARBA00023004"/>
    </source>
</evidence>
<dbReference type="GO" id="GO:0043365">
    <property type="term" value="F:[formate-C-acetyltransferase]-activating enzyme activity"/>
    <property type="evidence" value="ECO:0007669"/>
    <property type="project" value="UniProtKB-UniRule"/>
</dbReference>